<dbReference type="PROSITE" id="PS01124">
    <property type="entry name" value="HTH_ARAC_FAMILY_2"/>
    <property type="match status" value="1"/>
</dbReference>
<dbReference type="InterPro" id="IPR032783">
    <property type="entry name" value="AraC_lig"/>
</dbReference>
<dbReference type="Pfam" id="PF12852">
    <property type="entry name" value="Cupin_6"/>
    <property type="match status" value="1"/>
</dbReference>
<evidence type="ECO:0000313" key="6">
    <source>
        <dbReference type="Proteomes" id="UP000193303"/>
    </source>
</evidence>
<organism evidence="5 6">
    <name type="scientific">Neisseria dumasiana</name>
    <dbReference type="NCBI Taxonomy" id="1931275"/>
    <lineage>
        <taxon>Bacteria</taxon>
        <taxon>Pseudomonadati</taxon>
        <taxon>Pseudomonadota</taxon>
        <taxon>Betaproteobacteria</taxon>
        <taxon>Neisseriales</taxon>
        <taxon>Neisseriaceae</taxon>
        <taxon>Neisseria</taxon>
    </lineage>
</organism>
<dbReference type="EMBL" id="MTAB01000026">
    <property type="protein sequence ID" value="OSI18391.1"/>
    <property type="molecule type" value="Genomic_DNA"/>
</dbReference>
<feature type="domain" description="HTH araC/xylS-type" evidence="4">
    <location>
        <begin position="201"/>
        <end position="299"/>
    </location>
</feature>
<accession>A0A1X3DF82</accession>
<dbReference type="Pfam" id="PF12833">
    <property type="entry name" value="HTH_18"/>
    <property type="match status" value="1"/>
</dbReference>
<dbReference type="GO" id="GO:0043565">
    <property type="term" value="F:sequence-specific DNA binding"/>
    <property type="evidence" value="ECO:0007669"/>
    <property type="project" value="InterPro"/>
</dbReference>
<evidence type="ECO:0000259" key="4">
    <source>
        <dbReference type="PROSITE" id="PS01124"/>
    </source>
</evidence>
<dbReference type="PROSITE" id="PS00041">
    <property type="entry name" value="HTH_ARAC_FAMILY_1"/>
    <property type="match status" value="1"/>
</dbReference>
<dbReference type="STRING" id="1931275.BV914_11020"/>
<sequence>MDIFDKLVELAQIKGSVDVQCRLQGSWYVRQEPKRARGLAHIVTEGEGYLRVDGETESRLLTAGDIVFFPRIAGHTISSSRDCNNTEDAPYWVQNGIFTLKKRGSQGRSLNLFCARFEYDSRADLIDGLPETVHLNIDRAALQPLTAMLEYEAERSDKGSATVVNALSSVLLVMLMRAYLVQENRKLPAGTLNGWHHPRLRAVVQAVLTTPEKAWSVQEMAAAANVSRAQLMRLFKQQIGVSPHAFVNSIRLQQAAVLLKQTADSILSVALSVGFQSETHFGKTFKKQYGVSPGQYRKNGCIVQPFEK</sequence>
<reference evidence="6" key="1">
    <citation type="submission" date="2017-01" db="EMBL/GenBank/DDBJ databases">
        <authorList>
            <person name="Mah S.A."/>
            <person name="Swanson W.J."/>
            <person name="Moy G.W."/>
            <person name="Vacquier V.D."/>
        </authorList>
    </citation>
    <scope>NUCLEOTIDE SEQUENCE [LARGE SCALE GENOMIC DNA]</scope>
    <source>
        <strain evidence="6">124861</strain>
    </source>
</reference>
<keyword evidence="3" id="KW-0804">Transcription</keyword>
<dbReference type="InterPro" id="IPR020449">
    <property type="entry name" value="Tscrpt_reg_AraC-type_HTH"/>
</dbReference>
<dbReference type="GO" id="GO:0003700">
    <property type="term" value="F:DNA-binding transcription factor activity"/>
    <property type="evidence" value="ECO:0007669"/>
    <property type="project" value="InterPro"/>
</dbReference>
<keyword evidence="1" id="KW-0805">Transcription regulation</keyword>
<dbReference type="InterPro" id="IPR050204">
    <property type="entry name" value="AraC_XylS_family_regulators"/>
</dbReference>
<dbReference type="PRINTS" id="PR00032">
    <property type="entry name" value="HTHARAC"/>
</dbReference>
<dbReference type="SMART" id="SM00342">
    <property type="entry name" value="HTH_ARAC"/>
    <property type="match status" value="1"/>
</dbReference>
<dbReference type="InterPro" id="IPR009057">
    <property type="entry name" value="Homeodomain-like_sf"/>
</dbReference>
<dbReference type="RefSeq" id="WP_085360240.1">
    <property type="nucleotide sequence ID" value="NZ_MTAB01000026.1"/>
</dbReference>
<dbReference type="AlphaFoldDB" id="A0A1X3DF82"/>
<dbReference type="Proteomes" id="UP000193303">
    <property type="component" value="Unassembled WGS sequence"/>
</dbReference>
<comment type="caution">
    <text evidence="5">The sequence shown here is derived from an EMBL/GenBank/DDBJ whole genome shotgun (WGS) entry which is preliminary data.</text>
</comment>
<protein>
    <submittedName>
        <fullName evidence="5">AraC family transcriptional regulator</fullName>
    </submittedName>
</protein>
<dbReference type="InterPro" id="IPR018062">
    <property type="entry name" value="HTH_AraC-typ_CS"/>
</dbReference>
<dbReference type="OrthoDB" id="9789899at2"/>
<dbReference type="PANTHER" id="PTHR46796">
    <property type="entry name" value="HTH-TYPE TRANSCRIPTIONAL ACTIVATOR RHAS-RELATED"/>
    <property type="match status" value="1"/>
</dbReference>
<keyword evidence="2" id="KW-0238">DNA-binding</keyword>
<evidence type="ECO:0000256" key="1">
    <source>
        <dbReference type="ARBA" id="ARBA00023015"/>
    </source>
</evidence>
<evidence type="ECO:0000256" key="2">
    <source>
        <dbReference type="ARBA" id="ARBA00023125"/>
    </source>
</evidence>
<dbReference type="Gene3D" id="1.10.10.60">
    <property type="entry name" value="Homeodomain-like"/>
    <property type="match status" value="2"/>
</dbReference>
<proteinExistence type="predicted"/>
<name>A0A1X3DF82_9NEIS</name>
<dbReference type="PANTHER" id="PTHR46796:SF13">
    <property type="entry name" value="HTH-TYPE TRANSCRIPTIONAL ACTIVATOR RHAS"/>
    <property type="match status" value="1"/>
</dbReference>
<evidence type="ECO:0000313" key="5">
    <source>
        <dbReference type="EMBL" id="OSI18391.1"/>
    </source>
</evidence>
<gene>
    <name evidence="5" type="ORF">BV912_10015</name>
</gene>
<dbReference type="InterPro" id="IPR011051">
    <property type="entry name" value="RmlC_Cupin_sf"/>
</dbReference>
<dbReference type="InterPro" id="IPR018060">
    <property type="entry name" value="HTH_AraC"/>
</dbReference>
<dbReference type="SUPFAM" id="SSF46689">
    <property type="entry name" value="Homeodomain-like"/>
    <property type="match status" value="2"/>
</dbReference>
<dbReference type="SUPFAM" id="SSF51182">
    <property type="entry name" value="RmlC-like cupins"/>
    <property type="match status" value="1"/>
</dbReference>
<evidence type="ECO:0000256" key="3">
    <source>
        <dbReference type="ARBA" id="ARBA00023163"/>
    </source>
</evidence>